<dbReference type="NCBIfam" id="TIGR00711">
    <property type="entry name" value="efflux_EmrB"/>
    <property type="match status" value="1"/>
</dbReference>
<dbReference type="InterPro" id="IPR020846">
    <property type="entry name" value="MFS_dom"/>
</dbReference>
<dbReference type="Pfam" id="PF07690">
    <property type="entry name" value="MFS_1"/>
    <property type="match status" value="1"/>
</dbReference>
<dbReference type="InterPro" id="IPR011701">
    <property type="entry name" value="MFS"/>
</dbReference>
<evidence type="ECO:0000256" key="4">
    <source>
        <dbReference type="ARBA" id="ARBA00022475"/>
    </source>
</evidence>
<gene>
    <name evidence="10" type="ORF">A4R43_40845</name>
</gene>
<keyword evidence="7 8" id="KW-0472">Membrane</keyword>
<evidence type="ECO:0000256" key="8">
    <source>
        <dbReference type="SAM" id="Phobius"/>
    </source>
</evidence>
<feature type="transmembrane region" description="Helical" evidence="8">
    <location>
        <begin position="402"/>
        <end position="422"/>
    </location>
</feature>
<evidence type="ECO:0000256" key="7">
    <source>
        <dbReference type="ARBA" id="ARBA00023136"/>
    </source>
</evidence>
<feature type="transmembrane region" description="Helical" evidence="8">
    <location>
        <begin position="218"/>
        <end position="239"/>
    </location>
</feature>
<feature type="transmembrane region" description="Helical" evidence="8">
    <location>
        <begin position="251"/>
        <end position="274"/>
    </location>
</feature>
<name>A0A344LIY8_9PSEU</name>
<dbReference type="PROSITE" id="PS50850">
    <property type="entry name" value="MFS"/>
    <property type="match status" value="1"/>
</dbReference>
<dbReference type="GO" id="GO:0022857">
    <property type="term" value="F:transmembrane transporter activity"/>
    <property type="evidence" value="ECO:0007669"/>
    <property type="project" value="InterPro"/>
</dbReference>
<dbReference type="OrthoDB" id="5168668at2"/>
<evidence type="ECO:0000256" key="2">
    <source>
        <dbReference type="ARBA" id="ARBA00008537"/>
    </source>
</evidence>
<keyword evidence="6 8" id="KW-1133">Transmembrane helix</keyword>
<dbReference type="PANTHER" id="PTHR42718:SF9">
    <property type="entry name" value="MAJOR FACILITATOR SUPERFAMILY MULTIDRUG TRANSPORTER MFSC"/>
    <property type="match status" value="1"/>
</dbReference>
<dbReference type="Proteomes" id="UP000250434">
    <property type="component" value="Chromosome"/>
</dbReference>
<evidence type="ECO:0000313" key="11">
    <source>
        <dbReference type="Proteomes" id="UP000250434"/>
    </source>
</evidence>
<evidence type="ECO:0000313" key="10">
    <source>
        <dbReference type="EMBL" id="AXB48012.1"/>
    </source>
</evidence>
<dbReference type="EMBL" id="CP015163">
    <property type="protein sequence ID" value="AXB48012.1"/>
    <property type="molecule type" value="Genomic_DNA"/>
</dbReference>
<dbReference type="KEGG" id="aab:A4R43_40845"/>
<feature type="transmembrane region" description="Helical" evidence="8">
    <location>
        <begin position="163"/>
        <end position="182"/>
    </location>
</feature>
<evidence type="ECO:0000256" key="5">
    <source>
        <dbReference type="ARBA" id="ARBA00022692"/>
    </source>
</evidence>
<comment type="subcellular location">
    <subcellularLocation>
        <location evidence="1">Cell membrane</location>
        <topology evidence="1">Multi-pass membrane protein</topology>
    </subcellularLocation>
</comment>
<feature type="transmembrane region" description="Helical" evidence="8">
    <location>
        <begin position="311"/>
        <end position="332"/>
    </location>
</feature>
<evidence type="ECO:0000256" key="1">
    <source>
        <dbReference type="ARBA" id="ARBA00004651"/>
    </source>
</evidence>
<keyword evidence="11" id="KW-1185">Reference proteome</keyword>
<feature type="transmembrane region" description="Helical" evidence="8">
    <location>
        <begin position="133"/>
        <end position="151"/>
    </location>
</feature>
<feature type="transmembrane region" description="Helical" evidence="8">
    <location>
        <begin position="78"/>
        <end position="102"/>
    </location>
</feature>
<organism evidence="10 11">
    <name type="scientific">Amycolatopsis albispora</name>
    <dbReference type="NCBI Taxonomy" id="1804986"/>
    <lineage>
        <taxon>Bacteria</taxon>
        <taxon>Bacillati</taxon>
        <taxon>Actinomycetota</taxon>
        <taxon>Actinomycetes</taxon>
        <taxon>Pseudonocardiales</taxon>
        <taxon>Pseudonocardiaceae</taxon>
        <taxon>Amycolatopsis</taxon>
    </lineage>
</organism>
<dbReference type="AlphaFoldDB" id="A0A344LIY8"/>
<evidence type="ECO:0000259" key="9">
    <source>
        <dbReference type="PROSITE" id="PS50850"/>
    </source>
</evidence>
<feature type="transmembrane region" description="Helical" evidence="8">
    <location>
        <begin position="375"/>
        <end position="396"/>
    </location>
</feature>
<keyword evidence="3" id="KW-0813">Transport</keyword>
<comment type="similarity">
    <text evidence="2">Belongs to the major facilitator superfamily. EmrB family.</text>
</comment>
<keyword evidence="5 8" id="KW-0812">Transmembrane</keyword>
<evidence type="ECO:0000256" key="6">
    <source>
        <dbReference type="ARBA" id="ARBA00022989"/>
    </source>
</evidence>
<dbReference type="SUPFAM" id="SSF103473">
    <property type="entry name" value="MFS general substrate transporter"/>
    <property type="match status" value="1"/>
</dbReference>
<evidence type="ECO:0000256" key="3">
    <source>
        <dbReference type="ARBA" id="ARBA00022448"/>
    </source>
</evidence>
<dbReference type="InterPro" id="IPR004638">
    <property type="entry name" value="EmrB-like"/>
</dbReference>
<keyword evidence="4" id="KW-1003">Cell membrane</keyword>
<dbReference type="RefSeq" id="WP_113697081.1">
    <property type="nucleotide sequence ID" value="NZ_CP015163.1"/>
</dbReference>
<sequence length="427" mass="43007">MIPTRTWKIAAVTGLGALLAMLDSTLVNLAVEAVRADLGSTLPVVQWIVTGYLVALAVSLPASGWLGGRFGYGRVWTVALAVFVLASALCALAPGVPALIAARVLQGLAAGLLVPAGQAVLGAVAGPAQLGRLMGALGVVVSLGPAVGPALGGLLLDLASWRWLFWLNLPIGLFALAAARGLVPPGERDHTRPLDLTGLVLLGGGLPLLLYGATSRSIPLLLAGGVLIAWFARTPRSLLDLRLLRDRRFAAATVTTGFTGANMYAGLLLLPLFLQLDAGLDSTATGLQLLAMGLGSAGALYFGGALTDRHGAGLVTLAGAVLLVVTTLPFLLPLPVPVLTALLVVRGAALALAQLPATTAAYASVTADRLGDATTLVNIVQRAGGAIGAAGIAVLLTQSGYGWGFGALAVLSGLTVASAAVLHTGAR</sequence>
<dbReference type="Gene3D" id="1.20.1250.20">
    <property type="entry name" value="MFS general substrate transporter like domains"/>
    <property type="match status" value="2"/>
</dbReference>
<protein>
    <submittedName>
        <fullName evidence="10">Multidrug transporter</fullName>
    </submittedName>
</protein>
<dbReference type="PRINTS" id="PR01036">
    <property type="entry name" value="TCRTETB"/>
</dbReference>
<feature type="transmembrane region" description="Helical" evidence="8">
    <location>
        <begin position="45"/>
        <end position="66"/>
    </location>
</feature>
<proteinExistence type="inferred from homology"/>
<dbReference type="InterPro" id="IPR036259">
    <property type="entry name" value="MFS_trans_sf"/>
</dbReference>
<dbReference type="PANTHER" id="PTHR42718">
    <property type="entry name" value="MAJOR FACILITATOR SUPERFAMILY MULTIDRUG TRANSPORTER MFSC"/>
    <property type="match status" value="1"/>
</dbReference>
<feature type="domain" description="Major facilitator superfamily (MFS) profile" evidence="9">
    <location>
        <begin position="9"/>
        <end position="427"/>
    </location>
</feature>
<accession>A0A344LIY8</accession>
<feature type="transmembrane region" description="Helical" evidence="8">
    <location>
        <begin position="338"/>
        <end position="363"/>
    </location>
</feature>
<dbReference type="GO" id="GO:0005886">
    <property type="term" value="C:plasma membrane"/>
    <property type="evidence" value="ECO:0007669"/>
    <property type="project" value="UniProtKB-SubCell"/>
</dbReference>
<reference evidence="10 11" key="1">
    <citation type="submission" date="2016-04" db="EMBL/GenBank/DDBJ databases">
        <title>Complete genome sequence and analysis of deep-sea sediment isolate, Amycolatopsis sp. WP1.</title>
        <authorList>
            <person name="Wang H."/>
            <person name="Chen S."/>
            <person name="Wu Q."/>
        </authorList>
    </citation>
    <scope>NUCLEOTIDE SEQUENCE [LARGE SCALE GENOMIC DNA]</scope>
    <source>
        <strain evidence="10 11">WP1</strain>
    </source>
</reference>
<feature type="transmembrane region" description="Helical" evidence="8">
    <location>
        <begin position="286"/>
        <end position="304"/>
    </location>
</feature>